<dbReference type="STRING" id="1802129.A3J04_04190"/>
<dbReference type="GO" id="GO:0005524">
    <property type="term" value="F:ATP binding"/>
    <property type="evidence" value="ECO:0007669"/>
    <property type="project" value="InterPro"/>
</dbReference>
<keyword evidence="1" id="KW-0808">Transferase</keyword>
<dbReference type="Proteomes" id="UP000177954">
    <property type="component" value="Unassembled WGS sequence"/>
</dbReference>
<dbReference type="PIRSF" id="PIRSF015617">
    <property type="entry name" value="Adensltrnsf_CobA"/>
    <property type="match status" value="1"/>
</dbReference>
<dbReference type="Gene3D" id="3.40.50.300">
    <property type="entry name" value="P-loop containing nucleotide triphosphate hydrolases"/>
    <property type="match status" value="1"/>
</dbReference>
<dbReference type="CDD" id="cd00561">
    <property type="entry name" value="CobA_ACA"/>
    <property type="match status" value="1"/>
</dbReference>
<dbReference type="GO" id="GO:0009236">
    <property type="term" value="P:cobalamin biosynthetic process"/>
    <property type="evidence" value="ECO:0007669"/>
    <property type="project" value="InterPro"/>
</dbReference>
<dbReference type="SUPFAM" id="SSF52540">
    <property type="entry name" value="P-loop containing nucleoside triphosphate hydrolases"/>
    <property type="match status" value="1"/>
</dbReference>
<reference evidence="1 2" key="1">
    <citation type="journal article" date="2016" name="Nat. Commun.">
        <title>Thousands of microbial genomes shed light on interconnected biogeochemical processes in an aquifer system.</title>
        <authorList>
            <person name="Anantharaman K."/>
            <person name="Brown C.T."/>
            <person name="Hug L.A."/>
            <person name="Sharon I."/>
            <person name="Castelle C.J."/>
            <person name="Probst A.J."/>
            <person name="Thomas B.C."/>
            <person name="Singh A."/>
            <person name="Wilkins M.J."/>
            <person name="Karaoz U."/>
            <person name="Brodie E.L."/>
            <person name="Williams K.H."/>
            <person name="Hubbard S.S."/>
            <person name="Banfield J.F."/>
        </authorList>
    </citation>
    <scope>NUCLEOTIDE SEQUENCE [LARGE SCALE GENOMIC DNA]</scope>
</reference>
<dbReference type="EMBL" id="MHNZ01000005">
    <property type="protein sequence ID" value="OGZ56928.1"/>
    <property type="molecule type" value="Genomic_DNA"/>
</dbReference>
<organism evidence="1 2">
    <name type="scientific">Candidatus Ryanbacteria bacterium RIFCSPLOWO2_02_FULL_47_14</name>
    <dbReference type="NCBI Taxonomy" id="1802129"/>
    <lineage>
        <taxon>Bacteria</taxon>
        <taxon>Candidatus Ryaniibacteriota</taxon>
    </lineage>
</organism>
<dbReference type="AlphaFoldDB" id="A0A1G2H4N6"/>
<sequence>MLYIFTGDGKGKTTAALGQAMRSVGDGKKVLMIQFIKGPWPSGEDESFKRLAPDFELRKRGKGFVGILNDTLPREEHEKAAREALSELVRETESGKWDIVIADEINNAVDLNLISEDEVLRYIEVARAKNVDIIFTGRAARQKLIDAADLVSEIKDIKHPFYEGKKARMGIEY</sequence>
<dbReference type="GO" id="GO:0008817">
    <property type="term" value="F:corrinoid adenosyltransferase activity"/>
    <property type="evidence" value="ECO:0007669"/>
    <property type="project" value="InterPro"/>
</dbReference>
<dbReference type="InterPro" id="IPR003724">
    <property type="entry name" value="CblAdoTrfase_CobA"/>
</dbReference>
<protein>
    <submittedName>
        <fullName evidence="1">Cob(I)yrinic acid a,c-diamide adenosyltransferase</fullName>
    </submittedName>
</protein>
<dbReference type="Pfam" id="PF02572">
    <property type="entry name" value="CobA_CobO_BtuR"/>
    <property type="match status" value="1"/>
</dbReference>
<dbReference type="NCBIfam" id="TIGR00708">
    <property type="entry name" value="cobA"/>
    <property type="match status" value="1"/>
</dbReference>
<proteinExistence type="predicted"/>
<dbReference type="PANTHER" id="PTHR46638:SF1">
    <property type="entry name" value="CORRINOID ADENOSYLTRANSFERASE"/>
    <property type="match status" value="1"/>
</dbReference>
<evidence type="ECO:0000313" key="2">
    <source>
        <dbReference type="Proteomes" id="UP000177954"/>
    </source>
</evidence>
<gene>
    <name evidence="1" type="ORF">A3J04_04190</name>
</gene>
<dbReference type="InterPro" id="IPR027417">
    <property type="entry name" value="P-loop_NTPase"/>
</dbReference>
<comment type="caution">
    <text evidence="1">The sequence shown here is derived from an EMBL/GenBank/DDBJ whole genome shotgun (WGS) entry which is preliminary data.</text>
</comment>
<evidence type="ECO:0000313" key="1">
    <source>
        <dbReference type="EMBL" id="OGZ56928.1"/>
    </source>
</evidence>
<accession>A0A1G2H4N6</accession>
<dbReference type="PANTHER" id="PTHR46638">
    <property type="entry name" value="CORRINOID ADENOSYLTRANSFERASE"/>
    <property type="match status" value="1"/>
</dbReference>
<name>A0A1G2H4N6_9BACT</name>